<feature type="transmembrane region" description="Helical" evidence="6">
    <location>
        <begin position="237"/>
        <end position="260"/>
    </location>
</feature>
<sequence length="331" mass="37123">MPHRENLKRRLTTSAPVRGIIRRSKAVFIPGFSGHSLHSVGPAFVKQLERANLVERAAAISFNVFMAIPPTMIFVFTLVPLLPISNQFILELYRVIRDIVPGERNNSVIIGFLDDFLKRPRNELLSFGLLLAVFFSSNAMMGILRSFDEGYEGFFKRTGLQMRQTALKLTLITFSLVFLSVLLLVAQGAVLHWLGIENKGVRILIENLRWVILLGLIYFVISFMYRHGPALKIKWPFFTPGAVFATTLVIIATILVTFYVNNFSNYNKLYGSISAVFILMVLIYANALVVLLGFELNVTLAYLQQQKQQASLALSPQSVTTSGPEAPYSAE</sequence>
<reference evidence="7 8" key="1">
    <citation type="submission" date="2016-11" db="EMBL/GenBank/DDBJ databases">
        <authorList>
            <person name="Jaros S."/>
            <person name="Januszkiewicz K."/>
            <person name="Wedrychowicz H."/>
        </authorList>
    </citation>
    <scope>NUCLEOTIDE SEQUENCE [LARGE SCALE GENOMIC DNA]</scope>
    <source>
        <strain evidence="7 8">DSM 26897</strain>
    </source>
</reference>
<dbReference type="RefSeq" id="WP_073047097.1">
    <property type="nucleotide sequence ID" value="NZ_FQUO01000019.1"/>
</dbReference>
<dbReference type="InterPro" id="IPR017039">
    <property type="entry name" value="Virul_fac_BrkB"/>
</dbReference>
<keyword evidence="2" id="KW-1003">Cell membrane</keyword>
<comment type="subcellular location">
    <subcellularLocation>
        <location evidence="1">Cell membrane</location>
        <topology evidence="1">Multi-pass membrane protein</topology>
    </subcellularLocation>
</comment>
<dbReference type="PIRSF" id="PIRSF035875">
    <property type="entry name" value="RNase_BN"/>
    <property type="match status" value="1"/>
</dbReference>
<feature type="transmembrane region" description="Helical" evidence="6">
    <location>
        <begin position="165"/>
        <end position="196"/>
    </location>
</feature>
<name>A0A1M5HEN4_9BACT</name>
<dbReference type="Proteomes" id="UP000184368">
    <property type="component" value="Unassembled WGS sequence"/>
</dbReference>
<organism evidence="7 8">
    <name type="scientific">Cnuella takakiae</name>
    <dbReference type="NCBI Taxonomy" id="1302690"/>
    <lineage>
        <taxon>Bacteria</taxon>
        <taxon>Pseudomonadati</taxon>
        <taxon>Bacteroidota</taxon>
        <taxon>Chitinophagia</taxon>
        <taxon>Chitinophagales</taxon>
        <taxon>Chitinophagaceae</taxon>
        <taxon>Cnuella</taxon>
    </lineage>
</organism>
<feature type="transmembrane region" description="Helical" evidence="6">
    <location>
        <begin position="124"/>
        <end position="144"/>
    </location>
</feature>
<keyword evidence="4 6" id="KW-1133">Transmembrane helix</keyword>
<evidence type="ECO:0000256" key="2">
    <source>
        <dbReference type="ARBA" id="ARBA00022475"/>
    </source>
</evidence>
<evidence type="ECO:0000256" key="3">
    <source>
        <dbReference type="ARBA" id="ARBA00022692"/>
    </source>
</evidence>
<gene>
    <name evidence="7" type="ORF">SAMN05444008_11921</name>
</gene>
<dbReference type="OrthoDB" id="977385at2"/>
<dbReference type="NCBIfam" id="TIGR00765">
    <property type="entry name" value="yihY_not_rbn"/>
    <property type="match status" value="1"/>
</dbReference>
<protein>
    <submittedName>
        <fullName evidence="7">Membrane protein</fullName>
    </submittedName>
</protein>
<evidence type="ECO:0000256" key="6">
    <source>
        <dbReference type="SAM" id="Phobius"/>
    </source>
</evidence>
<keyword evidence="3 6" id="KW-0812">Transmembrane</keyword>
<evidence type="ECO:0000313" key="7">
    <source>
        <dbReference type="EMBL" id="SHG14292.1"/>
    </source>
</evidence>
<dbReference type="STRING" id="1302690.BUE76_13800"/>
<evidence type="ECO:0000313" key="8">
    <source>
        <dbReference type="Proteomes" id="UP000184368"/>
    </source>
</evidence>
<feature type="transmembrane region" description="Helical" evidence="6">
    <location>
        <begin position="208"/>
        <end position="225"/>
    </location>
</feature>
<dbReference type="GO" id="GO:0005886">
    <property type="term" value="C:plasma membrane"/>
    <property type="evidence" value="ECO:0007669"/>
    <property type="project" value="UniProtKB-SubCell"/>
</dbReference>
<feature type="transmembrane region" description="Helical" evidence="6">
    <location>
        <begin position="272"/>
        <end position="294"/>
    </location>
</feature>
<dbReference type="PANTHER" id="PTHR30213">
    <property type="entry name" value="INNER MEMBRANE PROTEIN YHJD"/>
    <property type="match status" value="1"/>
</dbReference>
<keyword evidence="8" id="KW-1185">Reference proteome</keyword>
<feature type="transmembrane region" description="Helical" evidence="6">
    <location>
        <begin position="60"/>
        <end position="82"/>
    </location>
</feature>
<proteinExistence type="predicted"/>
<evidence type="ECO:0000256" key="4">
    <source>
        <dbReference type="ARBA" id="ARBA00022989"/>
    </source>
</evidence>
<accession>A0A1M5HEN4</accession>
<evidence type="ECO:0000256" key="1">
    <source>
        <dbReference type="ARBA" id="ARBA00004651"/>
    </source>
</evidence>
<dbReference type="AlphaFoldDB" id="A0A1M5HEN4"/>
<dbReference type="PANTHER" id="PTHR30213:SF0">
    <property type="entry name" value="UPF0761 MEMBRANE PROTEIN YIHY"/>
    <property type="match status" value="1"/>
</dbReference>
<dbReference type="Pfam" id="PF03631">
    <property type="entry name" value="Virul_fac_BrkB"/>
    <property type="match status" value="1"/>
</dbReference>
<dbReference type="EMBL" id="FQUO01000019">
    <property type="protein sequence ID" value="SHG14292.1"/>
    <property type="molecule type" value="Genomic_DNA"/>
</dbReference>
<evidence type="ECO:0000256" key="5">
    <source>
        <dbReference type="ARBA" id="ARBA00023136"/>
    </source>
</evidence>
<keyword evidence="5 6" id="KW-0472">Membrane</keyword>